<evidence type="ECO:0000256" key="6">
    <source>
        <dbReference type="SAM" id="Phobius"/>
    </source>
</evidence>
<accession>A0A0P1BCK0</accession>
<keyword evidence="8" id="KW-1185">Reference proteome</keyword>
<evidence type="ECO:0000313" key="7">
    <source>
        <dbReference type="EMBL" id="CEH13596.1"/>
    </source>
</evidence>
<feature type="region of interest" description="Disordered" evidence="5">
    <location>
        <begin position="385"/>
        <end position="431"/>
    </location>
</feature>
<dbReference type="EMBL" id="CCYA01000221">
    <property type="protein sequence ID" value="CEH13596.1"/>
    <property type="molecule type" value="Genomic_DNA"/>
</dbReference>
<dbReference type="PANTHER" id="PTHR15549">
    <property type="entry name" value="PAIRED IMMUNOGLOBULIN-LIKE TYPE 2 RECEPTOR"/>
    <property type="match status" value="1"/>
</dbReference>
<evidence type="ECO:0000256" key="4">
    <source>
        <dbReference type="ARBA" id="ARBA00023136"/>
    </source>
</evidence>
<keyword evidence="2 6" id="KW-0812">Transmembrane</keyword>
<feature type="compositionally biased region" description="Polar residues" evidence="5">
    <location>
        <begin position="542"/>
        <end position="555"/>
    </location>
</feature>
<comment type="subcellular location">
    <subcellularLocation>
        <location evidence="1">Membrane</location>
        <topology evidence="1">Single-pass membrane protein</topology>
    </subcellularLocation>
</comment>
<evidence type="ECO:0000256" key="5">
    <source>
        <dbReference type="SAM" id="MobiDB-lite"/>
    </source>
</evidence>
<dbReference type="GO" id="GO:0071944">
    <property type="term" value="C:cell periphery"/>
    <property type="evidence" value="ECO:0007669"/>
    <property type="project" value="UniProtKB-ARBA"/>
</dbReference>
<dbReference type="STRING" id="401625.A0A0P1BCK0"/>
<feature type="compositionally biased region" description="Low complexity" evidence="5">
    <location>
        <begin position="92"/>
        <end position="115"/>
    </location>
</feature>
<evidence type="ECO:0000256" key="1">
    <source>
        <dbReference type="ARBA" id="ARBA00004167"/>
    </source>
</evidence>
<name>A0A0P1BCK0_9BASI</name>
<dbReference type="PANTHER" id="PTHR15549:SF30">
    <property type="entry name" value="MID2 DOMAIN-CONTAINING PROTEIN"/>
    <property type="match status" value="1"/>
</dbReference>
<sequence length="565" mass="59581">MVHDTAQGLNAHRRMERHRSRSLAPHEMPLETRDYIKDVRAAVERAHDEAHSPQIDRRLGPGFFDPFGGNDDDDGDSPSHDQGGAGGDDDTTPTNTRGQTRPATTSASRTTTTSSDRGLLDTVLDPFTRSHTTTSSSSTSTTSSSTSSSTRTTSSSSRTTSSSTEPLPTLTTPTPSTATAVAYVTSSLNTVTPTATPEPQSDGPGAGPIIGIVAGALAGVALLAAVIGFVVKKVRSKEDPYESNPFDRDDFRRQSAMLPENFDDEDGAPSMSEHQHNNLAAAGYGAAAAGGMAYAGASQSSHNASGGPRPPTMFERHMAGPGAQYAFDDASAPPVPQVGAVFNQGPAPSLPPMAFGGSDPYTLAGVGNRDHENFNNSVNPYAHLDRNRSLGSDRGYQPNFQPGQLAFGAQGSQRETDLDRAGSNGSDFSQGQALDAATQNGRDLISPFTNPHETFAHHGVGQQFEDDHAYDTAGRPGTAEGRSGTPDLDNPQNHYAPTDTINGDQRHYQTSPEPSARAASPFNALDSPPQQPLQVRNLLPGHSQQQQRPISTATEDPSDAYGGCY</sequence>
<proteinExistence type="predicted"/>
<dbReference type="Proteomes" id="UP000054845">
    <property type="component" value="Unassembled WGS sequence"/>
</dbReference>
<keyword evidence="4 6" id="KW-0472">Membrane</keyword>
<dbReference type="OrthoDB" id="3365738at2759"/>
<organism evidence="7 8">
    <name type="scientific">Ceraceosorus bombacis</name>
    <dbReference type="NCBI Taxonomy" id="401625"/>
    <lineage>
        <taxon>Eukaryota</taxon>
        <taxon>Fungi</taxon>
        <taxon>Dikarya</taxon>
        <taxon>Basidiomycota</taxon>
        <taxon>Ustilaginomycotina</taxon>
        <taxon>Exobasidiomycetes</taxon>
        <taxon>Ceraceosorales</taxon>
        <taxon>Ceraceosoraceae</taxon>
        <taxon>Ceraceosorus</taxon>
    </lineage>
</organism>
<keyword evidence="3 6" id="KW-1133">Transmembrane helix</keyword>
<evidence type="ECO:0000256" key="2">
    <source>
        <dbReference type="ARBA" id="ARBA00022692"/>
    </source>
</evidence>
<feature type="compositionally biased region" description="Basic and acidic residues" evidence="5">
    <location>
        <begin position="44"/>
        <end position="59"/>
    </location>
</feature>
<reference evidence="8" key="1">
    <citation type="submission" date="2014-09" db="EMBL/GenBank/DDBJ databases">
        <authorList>
            <person name="Sharma Rahul"/>
            <person name="Thines Marco"/>
        </authorList>
    </citation>
    <scope>NUCLEOTIDE SEQUENCE [LARGE SCALE GENOMIC DNA]</scope>
</reference>
<dbReference type="InterPro" id="IPR051694">
    <property type="entry name" value="Immunoregulatory_rcpt-like"/>
</dbReference>
<feature type="transmembrane region" description="Helical" evidence="6">
    <location>
        <begin position="209"/>
        <end position="231"/>
    </location>
</feature>
<feature type="region of interest" description="Disordered" evidence="5">
    <location>
        <begin position="44"/>
        <end position="176"/>
    </location>
</feature>
<feature type="compositionally biased region" description="Basic residues" evidence="5">
    <location>
        <begin position="11"/>
        <end position="21"/>
    </location>
</feature>
<feature type="compositionally biased region" description="Low complexity" evidence="5">
    <location>
        <begin position="129"/>
        <end position="176"/>
    </location>
</feature>
<feature type="region of interest" description="Disordered" evidence="5">
    <location>
        <begin position="467"/>
        <end position="565"/>
    </location>
</feature>
<feature type="compositionally biased region" description="Low complexity" evidence="5">
    <location>
        <begin position="60"/>
        <end position="69"/>
    </location>
</feature>
<evidence type="ECO:0000256" key="3">
    <source>
        <dbReference type="ARBA" id="ARBA00022989"/>
    </source>
</evidence>
<evidence type="ECO:0000313" key="8">
    <source>
        <dbReference type="Proteomes" id="UP000054845"/>
    </source>
</evidence>
<protein>
    <submittedName>
        <fullName evidence="7">CTX-RELATED TYPE I TRANSMEMBRANE PROTEIN</fullName>
    </submittedName>
</protein>
<dbReference type="GO" id="GO:0016020">
    <property type="term" value="C:membrane"/>
    <property type="evidence" value="ECO:0007669"/>
    <property type="project" value="UniProtKB-SubCell"/>
</dbReference>
<feature type="compositionally biased region" description="Polar residues" evidence="5">
    <location>
        <begin position="490"/>
        <end position="513"/>
    </location>
</feature>
<dbReference type="AlphaFoldDB" id="A0A0P1BCK0"/>
<feature type="region of interest" description="Disordered" evidence="5">
    <location>
        <begin position="1"/>
        <end position="30"/>
    </location>
</feature>